<feature type="transmembrane region" description="Helical" evidence="2">
    <location>
        <begin position="21"/>
        <end position="44"/>
    </location>
</feature>
<evidence type="ECO:0000256" key="2">
    <source>
        <dbReference type="SAM" id="Phobius"/>
    </source>
</evidence>
<keyword evidence="2" id="KW-1133">Transmembrane helix</keyword>
<keyword evidence="5" id="KW-1185">Reference proteome</keyword>
<dbReference type="AlphaFoldDB" id="A0A3R5QWG0"/>
<dbReference type="NCBIfam" id="TIGR00254">
    <property type="entry name" value="GGDEF"/>
    <property type="match status" value="1"/>
</dbReference>
<dbReference type="InterPro" id="IPR050469">
    <property type="entry name" value="Diguanylate_Cyclase"/>
</dbReference>
<dbReference type="SUPFAM" id="SSF55073">
    <property type="entry name" value="Nucleotide cyclase"/>
    <property type="match status" value="1"/>
</dbReference>
<dbReference type="GO" id="GO:0052621">
    <property type="term" value="F:diguanylate cyclase activity"/>
    <property type="evidence" value="ECO:0007669"/>
    <property type="project" value="TreeGrafter"/>
</dbReference>
<dbReference type="InterPro" id="IPR043128">
    <property type="entry name" value="Rev_trsase/Diguanyl_cyclase"/>
</dbReference>
<dbReference type="OrthoDB" id="9781069at2"/>
<dbReference type="FunFam" id="3.30.70.270:FF:000001">
    <property type="entry name" value="Diguanylate cyclase domain protein"/>
    <property type="match status" value="1"/>
</dbReference>
<evidence type="ECO:0000256" key="1">
    <source>
        <dbReference type="SAM" id="Coils"/>
    </source>
</evidence>
<accession>A0A3R5QWG0</accession>
<dbReference type="CDD" id="cd01949">
    <property type="entry name" value="GGDEF"/>
    <property type="match status" value="1"/>
</dbReference>
<dbReference type="Gene3D" id="3.30.70.270">
    <property type="match status" value="1"/>
</dbReference>
<protein>
    <recommendedName>
        <fullName evidence="3">GGDEF domain-containing protein</fullName>
    </recommendedName>
</protein>
<dbReference type="PROSITE" id="PS50887">
    <property type="entry name" value="GGDEF"/>
    <property type="match status" value="1"/>
</dbReference>
<name>A0A3R5QWG0_9CLOT</name>
<evidence type="ECO:0000313" key="5">
    <source>
        <dbReference type="Proteomes" id="UP000286268"/>
    </source>
</evidence>
<gene>
    <name evidence="4" type="ORF">C1I91_20520</name>
</gene>
<feature type="domain" description="GGDEF" evidence="3">
    <location>
        <begin position="128"/>
        <end position="256"/>
    </location>
</feature>
<dbReference type="RefSeq" id="WP_128214542.1">
    <property type="nucleotide sequence ID" value="NZ_CP025746.1"/>
</dbReference>
<feature type="transmembrane region" description="Helical" evidence="2">
    <location>
        <begin position="50"/>
        <end position="70"/>
    </location>
</feature>
<reference evidence="4 5" key="1">
    <citation type="submission" date="2018-01" db="EMBL/GenBank/DDBJ databases">
        <title>Genome Sequencing and Assembly of Anaerobacter polyendosporus strain CT4.</title>
        <authorList>
            <person name="Tachaapaikoon C."/>
            <person name="Sutheeworapong S."/>
            <person name="Jenjaroenpun P."/>
            <person name="Wongsurawat T."/>
            <person name="Nookeaw I."/>
            <person name="Cheawchanlertfa P."/>
            <person name="Kosugi A."/>
            <person name="Cheevadhanarak S."/>
            <person name="Ratanakhanokchai K."/>
        </authorList>
    </citation>
    <scope>NUCLEOTIDE SEQUENCE [LARGE SCALE GENOMIC DNA]</scope>
    <source>
        <strain evidence="4 5">CT4</strain>
    </source>
</reference>
<dbReference type="PANTHER" id="PTHR45138:SF9">
    <property type="entry name" value="DIGUANYLATE CYCLASE DGCM-RELATED"/>
    <property type="match status" value="1"/>
</dbReference>
<sequence>MVPRKKEELTEKDSQDFNGTYKLIGIAFAVLSLILLIVIIRYIIKYNLKVEFIALLAFFITIIIDTFMLWRFITNKLIKAETTIEQLKKENARLKEEATLDNLTGIFNRRKLEEILAVELERCNRYGTSLAMIIFDIDDFKKINDKYGHSRGDIVLKNISKVISSKLRKTDFFIRWGGEEFVIIAPETKIQGALKLGEKLRKLVAENIYVELERVTISVGVSEYEKGSEFKKLFDKADKALYEAKNCGKNNVKFVE</sequence>
<dbReference type="SMART" id="SM00267">
    <property type="entry name" value="GGDEF"/>
    <property type="match status" value="1"/>
</dbReference>
<evidence type="ECO:0000259" key="3">
    <source>
        <dbReference type="PROSITE" id="PS50887"/>
    </source>
</evidence>
<dbReference type="InterPro" id="IPR000160">
    <property type="entry name" value="GGDEF_dom"/>
</dbReference>
<evidence type="ECO:0000313" key="4">
    <source>
        <dbReference type="EMBL" id="QAA33821.1"/>
    </source>
</evidence>
<keyword evidence="2" id="KW-0812">Transmembrane</keyword>
<dbReference type="PANTHER" id="PTHR45138">
    <property type="entry name" value="REGULATORY COMPONENTS OF SENSORY TRANSDUCTION SYSTEM"/>
    <property type="match status" value="1"/>
</dbReference>
<proteinExistence type="predicted"/>
<dbReference type="InterPro" id="IPR029787">
    <property type="entry name" value="Nucleotide_cyclase"/>
</dbReference>
<dbReference type="Proteomes" id="UP000286268">
    <property type="component" value="Chromosome"/>
</dbReference>
<dbReference type="KEGG" id="cmah:C1I91_20520"/>
<feature type="coiled-coil region" evidence="1">
    <location>
        <begin position="77"/>
        <end position="104"/>
    </location>
</feature>
<keyword evidence="2" id="KW-0472">Membrane</keyword>
<dbReference type="EMBL" id="CP025746">
    <property type="protein sequence ID" value="QAA33821.1"/>
    <property type="molecule type" value="Genomic_DNA"/>
</dbReference>
<organism evidence="4 5">
    <name type="scientific">Clostridium manihotivorum</name>
    <dbReference type="NCBI Taxonomy" id="2320868"/>
    <lineage>
        <taxon>Bacteria</taxon>
        <taxon>Bacillati</taxon>
        <taxon>Bacillota</taxon>
        <taxon>Clostridia</taxon>
        <taxon>Eubacteriales</taxon>
        <taxon>Clostridiaceae</taxon>
        <taxon>Clostridium</taxon>
    </lineage>
</organism>
<keyword evidence="1" id="KW-0175">Coiled coil</keyword>
<dbReference type="Pfam" id="PF00990">
    <property type="entry name" value="GGDEF"/>
    <property type="match status" value="1"/>
</dbReference>